<dbReference type="AlphaFoldDB" id="A0AAE0Z0D8"/>
<protein>
    <submittedName>
        <fullName evidence="1">Uncharacterized protein</fullName>
    </submittedName>
</protein>
<evidence type="ECO:0000313" key="1">
    <source>
        <dbReference type="EMBL" id="KAK3760488.1"/>
    </source>
</evidence>
<sequence length="256" mass="29926">MEDAAVLTTYTNGFFENYSRTVVWSVVTDITKQQYYMNNNFYDSWLVSRDAKHIQADINDKDYTEITVKAYKSVLFKDKIPPVYYRAAHLKMNRIDIELIGEAVSWHLSDFDGGEIIQFKLLPIVLCVHPRSFIQNKRDIVNATATIVFSKFIEELDKLDLGKPNTFVYQQKQLMDPVKVIKTPFYSQRDAMANHIRWINTVSTNIRDCIKVVKKCLEYEDMEDSLKDLVTEYKQSLECECNLITHQGFQWGVSMK</sequence>
<comment type="caution">
    <text evidence="1">The sequence shown here is derived from an EMBL/GenBank/DDBJ whole genome shotgun (WGS) entry which is preliminary data.</text>
</comment>
<dbReference type="Proteomes" id="UP001283361">
    <property type="component" value="Unassembled WGS sequence"/>
</dbReference>
<keyword evidence="2" id="KW-1185">Reference proteome</keyword>
<gene>
    <name evidence="1" type="ORF">RRG08_061468</name>
</gene>
<name>A0AAE0Z0D8_9GAST</name>
<reference evidence="1" key="1">
    <citation type="journal article" date="2023" name="G3 (Bethesda)">
        <title>A reference genome for the long-term kleptoplast-retaining sea slug Elysia crispata morphotype clarki.</title>
        <authorList>
            <person name="Eastman K.E."/>
            <person name="Pendleton A.L."/>
            <person name="Shaikh M.A."/>
            <person name="Suttiyut T."/>
            <person name="Ogas R."/>
            <person name="Tomko P."/>
            <person name="Gavelis G."/>
            <person name="Widhalm J.R."/>
            <person name="Wisecaver J.H."/>
        </authorList>
    </citation>
    <scope>NUCLEOTIDE SEQUENCE</scope>
    <source>
        <strain evidence="1">ECLA1</strain>
    </source>
</reference>
<accession>A0AAE0Z0D8</accession>
<proteinExistence type="predicted"/>
<dbReference type="EMBL" id="JAWDGP010004976">
    <property type="protein sequence ID" value="KAK3760488.1"/>
    <property type="molecule type" value="Genomic_DNA"/>
</dbReference>
<evidence type="ECO:0000313" key="2">
    <source>
        <dbReference type="Proteomes" id="UP001283361"/>
    </source>
</evidence>
<organism evidence="1 2">
    <name type="scientific">Elysia crispata</name>
    <name type="common">lettuce slug</name>
    <dbReference type="NCBI Taxonomy" id="231223"/>
    <lineage>
        <taxon>Eukaryota</taxon>
        <taxon>Metazoa</taxon>
        <taxon>Spiralia</taxon>
        <taxon>Lophotrochozoa</taxon>
        <taxon>Mollusca</taxon>
        <taxon>Gastropoda</taxon>
        <taxon>Heterobranchia</taxon>
        <taxon>Euthyneura</taxon>
        <taxon>Panpulmonata</taxon>
        <taxon>Sacoglossa</taxon>
        <taxon>Placobranchoidea</taxon>
        <taxon>Plakobranchidae</taxon>
        <taxon>Elysia</taxon>
    </lineage>
</organism>